<protein>
    <submittedName>
        <fullName evidence="1">Uncharacterized protein</fullName>
    </submittedName>
</protein>
<accession>A0A6S7BGA1</accession>
<dbReference type="Proteomes" id="UP000494115">
    <property type="component" value="Unassembled WGS sequence"/>
</dbReference>
<reference evidence="1 2" key="1">
    <citation type="submission" date="2020-04" db="EMBL/GenBank/DDBJ databases">
        <authorList>
            <person name="De Canck E."/>
        </authorList>
    </citation>
    <scope>NUCLEOTIDE SEQUENCE [LARGE SCALE GENOMIC DNA]</scope>
    <source>
        <strain evidence="1 2">LMG 28138</strain>
    </source>
</reference>
<sequence length="73" mass="8278">MRSATACSAGNKTPRFRFRTHSRTGFRTIQVDTSFHHEDPAVPWLLQCMPNQYCFMNSASVRAGHSFSGVVRM</sequence>
<organism evidence="1 2">
    <name type="scientific">Pararobbsia alpina</name>
    <dbReference type="NCBI Taxonomy" id="621374"/>
    <lineage>
        <taxon>Bacteria</taxon>
        <taxon>Pseudomonadati</taxon>
        <taxon>Pseudomonadota</taxon>
        <taxon>Betaproteobacteria</taxon>
        <taxon>Burkholderiales</taxon>
        <taxon>Burkholderiaceae</taxon>
        <taxon>Pararobbsia</taxon>
    </lineage>
</organism>
<dbReference type="EMBL" id="CADIKM010000027">
    <property type="protein sequence ID" value="CAB3797708.1"/>
    <property type="molecule type" value="Genomic_DNA"/>
</dbReference>
<dbReference type="AlphaFoldDB" id="A0A6S7BGA1"/>
<gene>
    <name evidence="1" type="ORF">LMG28138_04298</name>
</gene>
<evidence type="ECO:0000313" key="1">
    <source>
        <dbReference type="EMBL" id="CAB3797708.1"/>
    </source>
</evidence>
<evidence type="ECO:0000313" key="2">
    <source>
        <dbReference type="Proteomes" id="UP000494115"/>
    </source>
</evidence>
<proteinExistence type="predicted"/>
<name>A0A6S7BGA1_9BURK</name>
<keyword evidence="2" id="KW-1185">Reference proteome</keyword>